<organism evidence="3 4">
    <name type="scientific">Halonotius pteroides</name>
    <dbReference type="NCBI Taxonomy" id="268735"/>
    <lineage>
        <taxon>Archaea</taxon>
        <taxon>Methanobacteriati</taxon>
        <taxon>Methanobacteriota</taxon>
        <taxon>Stenosarchaea group</taxon>
        <taxon>Halobacteria</taxon>
        <taxon>Halobacteriales</taxon>
        <taxon>Haloferacaceae</taxon>
        <taxon>Halonotius</taxon>
    </lineage>
</organism>
<evidence type="ECO:0000259" key="2">
    <source>
        <dbReference type="PROSITE" id="PS50926"/>
    </source>
</evidence>
<feature type="compositionally biased region" description="Polar residues" evidence="1">
    <location>
        <begin position="50"/>
        <end position="80"/>
    </location>
</feature>
<reference evidence="3 4" key="1">
    <citation type="submission" date="2018-06" db="EMBL/GenBank/DDBJ databases">
        <title>Halonotius sp. F13-13 a new haloarchaeeon isolated from a solar saltern from Isla Cristina, Huelva, Spain.</title>
        <authorList>
            <person name="Duran-Viseras A."/>
            <person name="Sanchez-Porro C."/>
            <person name="Ventosa A."/>
        </authorList>
    </citation>
    <scope>NUCLEOTIDE SEQUENCE [LARGE SCALE GENOMIC DNA]</scope>
    <source>
        <strain evidence="3 4">CECT 7525</strain>
    </source>
</reference>
<dbReference type="Pfam" id="PF01938">
    <property type="entry name" value="TRAM"/>
    <property type="match status" value="1"/>
</dbReference>
<feature type="region of interest" description="Disordered" evidence="1">
    <location>
        <begin position="50"/>
        <end position="101"/>
    </location>
</feature>
<accession>A0A3A6Q7N2</accession>
<keyword evidence="4" id="KW-1185">Reference proteome</keyword>
<evidence type="ECO:0000313" key="4">
    <source>
        <dbReference type="Proteomes" id="UP000281564"/>
    </source>
</evidence>
<comment type="caution">
    <text evidence="3">The sequence shown here is derived from an EMBL/GenBank/DDBJ whole genome shotgun (WGS) entry which is preliminary data.</text>
</comment>
<evidence type="ECO:0000256" key="1">
    <source>
        <dbReference type="SAM" id="MobiDB-lite"/>
    </source>
</evidence>
<dbReference type="InterPro" id="IPR012340">
    <property type="entry name" value="NA-bd_OB-fold"/>
</dbReference>
<name>A0A3A6Q7N2_9EURY</name>
<sequence length="151" mass="16651">MEISDNLACLFTAQIQDHEDTYRIQVPTQEIELGEIEPEGTYRVAVMPAETQTEHTTANDTVSDSADTAGLSQSRSQRANQEPPVDVGETRTVEIDSIGDQGDGIARVDRGYVLIIPETEVGDSVTVRIENTTENVAFAEVVDRHQRPQHD</sequence>
<evidence type="ECO:0000313" key="3">
    <source>
        <dbReference type="EMBL" id="RJX48553.1"/>
    </source>
</evidence>
<dbReference type="PROSITE" id="PS50926">
    <property type="entry name" value="TRAM"/>
    <property type="match status" value="1"/>
</dbReference>
<proteinExistence type="predicted"/>
<protein>
    <submittedName>
        <fullName evidence="3">Deoxyribonuclease</fullName>
    </submittedName>
</protein>
<gene>
    <name evidence="3" type="ORF">DP106_11780</name>
</gene>
<dbReference type="AlphaFoldDB" id="A0A3A6Q7N2"/>
<dbReference type="EMBL" id="QMDW01000019">
    <property type="protein sequence ID" value="RJX48553.1"/>
    <property type="molecule type" value="Genomic_DNA"/>
</dbReference>
<dbReference type="RefSeq" id="WP_120085532.1">
    <property type="nucleotide sequence ID" value="NZ_QMDW01000019.1"/>
</dbReference>
<dbReference type="OrthoDB" id="28569at2157"/>
<dbReference type="Gene3D" id="2.40.50.140">
    <property type="entry name" value="Nucleic acid-binding proteins"/>
    <property type="match status" value="1"/>
</dbReference>
<feature type="domain" description="TRAM" evidence="2">
    <location>
        <begin position="84"/>
        <end position="143"/>
    </location>
</feature>
<dbReference type="Proteomes" id="UP000281564">
    <property type="component" value="Unassembled WGS sequence"/>
</dbReference>
<dbReference type="SUPFAM" id="SSF50249">
    <property type="entry name" value="Nucleic acid-binding proteins"/>
    <property type="match status" value="1"/>
</dbReference>
<dbReference type="InterPro" id="IPR002792">
    <property type="entry name" value="TRAM_dom"/>
</dbReference>